<dbReference type="OMA" id="KMYMRAM"/>
<reference evidence="2" key="2">
    <citation type="submission" date="2021-01" db="UniProtKB">
        <authorList>
            <consortium name="EnsemblPlants"/>
        </authorList>
    </citation>
    <scope>IDENTIFICATION</scope>
</reference>
<accession>A0A7N2LJV3</accession>
<dbReference type="Proteomes" id="UP000594261">
    <property type="component" value="Chromosome 5"/>
</dbReference>
<protein>
    <submittedName>
        <fullName evidence="2">Uncharacterized protein</fullName>
    </submittedName>
</protein>
<organism evidence="2 3">
    <name type="scientific">Quercus lobata</name>
    <name type="common">Valley oak</name>
    <dbReference type="NCBI Taxonomy" id="97700"/>
    <lineage>
        <taxon>Eukaryota</taxon>
        <taxon>Viridiplantae</taxon>
        <taxon>Streptophyta</taxon>
        <taxon>Embryophyta</taxon>
        <taxon>Tracheophyta</taxon>
        <taxon>Spermatophyta</taxon>
        <taxon>Magnoliopsida</taxon>
        <taxon>eudicotyledons</taxon>
        <taxon>Gunneridae</taxon>
        <taxon>Pentapetalae</taxon>
        <taxon>rosids</taxon>
        <taxon>fabids</taxon>
        <taxon>Fagales</taxon>
        <taxon>Fagaceae</taxon>
        <taxon>Quercus</taxon>
    </lineage>
</organism>
<dbReference type="EnsemblPlants" id="QL05p000950:mrna">
    <property type="protein sequence ID" value="QL05p000950:mrna:CDS:1"/>
    <property type="gene ID" value="QL05p000950"/>
</dbReference>
<dbReference type="InParanoid" id="A0A7N2LJV3"/>
<name>A0A7N2LJV3_QUELO</name>
<keyword evidence="3" id="KW-1185">Reference proteome</keyword>
<reference evidence="2 3" key="1">
    <citation type="journal article" date="2016" name="G3 (Bethesda)">
        <title>First Draft Assembly and Annotation of the Genome of a California Endemic Oak Quercus lobata Nee (Fagaceae).</title>
        <authorList>
            <person name="Sork V.L."/>
            <person name="Fitz-Gibbon S.T."/>
            <person name="Puiu D."/>
            <person name="Crepeau M."/>
            <person name="Gugger P.F."/>
            <person name="Sherman R."/>
            <person name="Stevens K."/>
            <person name="Langley C.H."/>
            <person name="Pellegrini M."/>
            <person name="Salzberg S.L."/>
        </authorList>
    </citation>
    <scope>NUCLEOTIDE SEQUENCE [LARGE SCALE GENOMIC DNA]</scope>
    <source>
        <strain evidence="2 3">cv. SW786</strain>
    </source>
</reference>
<sequence>MNLMVQQFQNLKSGQEENKTDHNSPTMKGEKKINERINKMEEMIKRARKMEDLMDYQSLSLFPDVSLPPKFKMPTLDKFDETSCSKSHLKMYMRAMQPLGAIEELLAQMFQNTLIEPLLGGSSI</sequence>
<feature type="region of interest" description="Disordered" evidence="1">
    <location>
        <begin position="9"/>
        <end position="31"/>
    </location>
</feature>
<dbReference type="AlphaFoldDB" id="A0A7N2LJV3"/>
<feature type="compositionally biased region" description="Basic and acidic residues" evidence="1">
    <location>
        <begin position="14"/>
        <end position="31"/>
    </location>
</feature>
<evidence type="ECO:0000313" key="2">
    <source>
        <dbReference type="EnsemblPlants" id="QL05p000950:mrna:CDS:1"/>
    </source>
</evidence>
<dbReference type="Gramene" id="QL05p000950:mrna">
    <property type="protein sequence ID" value="QL05p000950:mrna:CDS:1"/>
    <property type="gene ID" value="QL05p000950"/>
</dbReference>
<proteinExistence type="predicted"/>
<evidence type="ECO:0000256" key="1">
    <source>
        <dbReference type="SAM" id="MobiDB-lite"/>
    </source>
</evidence>
<dbReference type="EMBL" id="LRBV02000005">
    <property type="status" value="NOT_ANNOTATED_CDS"/>
    <property type="molecule type" value="Genomic_DNA"/>
</dbReference>
<evidence type="ECO:0000313" key="3">
    <source>
        <dbReference type="Proteomes" id="UP000594261"/>
    </source>
</evidence>